<evidence type="ECO:0000256" key="1">
    <source>
        <dbReference type="SAM" id="SignalP"/>
    </source>
</evidence>
<name>A0A6N6W5V0_9BURK</name>
<proteinExistence type="predicted"/>
<dbReference type="Pfam" id="PF17036">
    <property type="entry name" value="CBP_BcsS"/>
    <property type="match status" value="1"/>
</dbReference>
<dbReference type="EMBL" id="VOSW01000090">
    <property type="protein sequence ID" value="KAE8755379.1"/>
    <property type="molecule type" value="Genomic_DNA"/>
</dbReference>
<dbReference type="InterPro" id="IPR031485">
    <property type="entry name" value="CBP_BcsS"/>
</dbReference>
<reference evidence="2 3" key="1">
    <citation type="journal article" date="2020" name="Int. J. Syst. Evol. Microbiol.">
        <title>Paraburkholderia madseniana sp. nov., a phenolic acid-degrading bacterium isolated from acidic forest soil.</title>
        <authorList>
            <person name="Wilhelm R.C."/>
            <person name="Murphy S.J.L."/>
            <person name="Feriancek N.M."/>
            <person name="Karasz D.C."/>
            <person name="DeRito C.M."/>
            <person name="Newman J.D."/>
            <person name="Buckley D.H."/>
        </authorList>
    </citation>
    <scope>NUCLEOTIDE SEQUENCE [LARGE SCALE GENOMIC DNA]</scope>
    <source>
        <strain evidence="2 3">RP11</strain>
    </source>
</reference>
<dbReference type="OrthoDB" id="7059807at2"/>
<dbReference type="AlphaFoldDB" id="A0A6N6W5V0"/>
<sequence>MRKTTPNNRAIPRRIAIAIAACALPFSLSAHAGEPLIFAGASIAEQGERNEYLGGTAPFFSSRFLTERLAISDYYYQYGTNGTTVKVRGQAVEAAMGAQAAWQGGWVEASTGPRFRDNRVTPSGANARADGSQWGLSLGLQGEQHFGQEWAFNGIGFYTIGPASYWGRARFLHRTFGDAWAGVEVIKHGDPDYRATQGGLVLTGIKIGEKFDMGFYAGVKKTSGQPRSFYGGIELTKGF</sequence>
<organism evidence="2 3">
    <name type="scientific">Paraburkholderia madseniana</name>
    <dbReference type="NCBI Taxonomy" id="2599607"/>
    <lineage>
        <taxon>Bacteria</taxon>
        <taxon>Pseudomonadati</taxon>
        <taxon>Pseudomonadota</taxon>
        <taxon>Betaproteobacteria</taxon>
        <taxon>Burkholderiales</taxon>
        <taxon>Burkholderiaceae</taxon>
        <taxon>Paraburkholderia</taxon>
    </lineage>
</organism>
<dbReference type="Proteomes" id="UP000463700">
    <property type="component" value="Unassembled WGS sequence"/>
</dbReference>
<accession>A0A6N6W5V0</accession>
<gene>
    <name evidence="2" type="primary">bcsS</name>
    <name evidence="2" type="ORF">FSO04_34505</name>
</gene>
<protein>
    <submittedName>
        <fullName evidence="2">Cellulose biosynthesis protein BcsS</fullName>
    </submittedName>
</protein>
<comment type="caution">
    <text evidence="2">The sequence shown here is derived from an EMBL/GenBank/DDBJ whole genome shotgun (WGS) entry which is preliminary data.</text>
</comment>
<keyword evidence="1" id="KW-0732">Signal</keyword>
<feature type="chain" id="PRO_5026854820" evidence="1">
    <location>
        <begin position="33"/>
        <end position="239"/>
    </location>
</feature>
<feature type="signal peptide" evidence="1">
    <location>
        <begin position="1"/>
        <end position="32"/>
    </location>
</feature>
<evidence type="ECO:0000313" key="3">
    <source>
        <dbReference type="Proteomes" id="UP000463700"/>
    </source>
</evidence>
<evidence type="ECO:0000313" key="2">
    <source>
        <dbReference type="EMBL" id="KAE8755379.1"/>
    </source>
</evidence>